<organism evidence="2 3">
    <name type="scientific">Methanosalsum natronophilum</name>
    <dbReference type="NCBI Taxonomy" id="768733"/>
    <lineage>
        <taxon>Archaea</taxon>
        <taxon>Methanobacteriati</taxon>
        <taxon>Methanobacteriota</taxon>
        <taxon>Stenosarchaea group</taxon>
        <taxon>Methanomicrobia</taxon>
        <taxon>Methanosarcinales</taxon>
        <taxon>Methanosarcinaceae</taxon>
        <taxon>Methanosalsum</taxon>
    </lineage>
</organism>
<dbReference type="Gene3D" id="2.30.110.10">
    <property type="entry name" value="Electron Transport, Fmn-binding Protein, Chain A"/>
    <property type="match status" value="1"/>
</dbReference>
<protein>
    <submittedName>
        <fullName evidence="2">Pyridoxamine 5'-phosphate oxidase family protein</fullName>
    </submittedName>
</protein>
<dbReference type="InterPro" id="IPR011576">
    <property type="entry name" value="Pyridox_Oxase_N"/>
</dbReference>
<dbReference type="Pfam" id="PF01243">
    <property type="entry name" value="PNPOx_N"/>
    <property type="match status" value="1"/>
</dbReference>
<feature type="domain" description="Pyridoxamine 5'-phosphate oxidase N-terminal" evidence="1">
    <location>
        <begin position="5"/>
        <end position="130"/>
    </location>
</feature>
<evidence type="ECO:0000259" key="1">
    <source>
        <dbReference type="Pfam" id="PF01243"/>
    </source>
</evidence>
<reference evidence="2 3" key="1">
    <citation type="submission" date="2018-08" db="EMBL/GenBank/DDBJ databases">
        <title>The metabolism and importance of syntrophic acetate oxidation coupled to methane or sulfide production in haloalkaline environments.</title>
        <authorList>
            <person name="Timmers P.H.A."/>
            <person name="Vavourakis C.D."/>
            <person name="Sorokin D.Y."/>
            <person name="Sinninghe Damste J.S."/>
            <person name="Muyzer G."/>
            <person name="Stams A.J.M."/>
            <person name="Plugge C.M."/>
        </authorList>
    </citation>
    <scope>NUCLEOTIDE SEQUENCE [LARGE SCALE GENOMIC DNA]</scope>
    <source>
        <strain evidence="2">MSAO_Arc3</strain>
    </source>
</reference>
<dbReference type="Proteomes" id="UP000284763">
    <property type="component" value="Unassembled WGS sequence"/>
</dbReference>
<name>A0A3R7XUK6_9EURY</name>
<evidence type="ECO:0000313" key="3">
    <source>
        <dbReference type="Proteomes" id="UP000284763"/>
    </source>
</evidence>
<dbReference type="EMBL" id="QZAB01000325">
    <property type="protein sequence ID" value="RQD85240.1"/>
    <property type="molecule type" value="Genomic_DNA"/>
</dbReference>
<proteinExistence type="predicted"/>
<dbReference type="AlphaFoldDB" id="A0A3R7XUK6"/>
<gene>
    <name evidence="2" type="ORF">D5R95_05130</name>
</gene>
<dbReference type="InterPro" id="IPR012349">
    <property type="entry name" value="Split_barrel_FMN-bd"/>
</dbReference>
<dbReference type="SUPFAM" id="SSF50475">
    <property type="entry name" value="FMN-binding split barrel"/>
    <property type="match status" value="1"/>
</dbReference>
<sequence length="146" mass="16723">MKADLRYLFDTYSLAALATSDHDNRPYINLVTVAVTQDLKHILFSTNMFTQKYNNISNNPKVSLLLDSRKNSITDLYDAIAVTVIGTCTELGSDELPYFLEIYLNKNPELADFVHSKDNVLFKVEVEKYILVKNFKDVFELNMNVS</sequence>
<accession>A0A3R7XUK6</accession>
<comment type="caution">
    <text evidence="2">The sequence shown here is derived from an EMBL/GenBank/DDBJ whole genome shotgun (WGS) entry which is preliminary data.</text>
</comment>
<evidence type="ECO:0000313" key="2">
    <source>
        <dbReference type="EMBL" id="RQD85240.1"/>
    </source>
</evidence>